<evidence type="ECO:0000256" key="1">
    <source>
        <dbReference type="ARBA" id="ARBA00004442"/>
    </source>
</evidence>
<dbReference type="Gene3D" id="3.30.1330.60">
    <property type="entry name" value="OmpA-like domain"/>
    <property type="match status" value="1"/>
</dbReference>
<reference evidence="8" key="1">
    <citation type="journal article" date="2019" name="Int. J. Syst. Evol. Microbiol.">
        <title>The Global Catalogue of Microorganisms (GCM) 10K type strain sequencing project: providing services to taxonomists for standard genome sequencing and annotation.</title>
        <authorList>
            <consortium name="The Broad Institute Genomics Platform"/>
            <consortium name="The Broad Institute Genome Sequencing Center for Infectious Disease"/>
            <person name="Wu L."/>
            <person name="Ma J."/>
        </authorList>
    </citation>
    <scope>NUCLEOTIDE SEQUENCE [LARGE SCALE GENOMIC DNA]</scope>
    <source>
        <strain evidence="8">CCUG 62114</strain>
    </source>
</reference>
<sequence length="642" mass="71101">MKRHIYTGLLLLGMFSVSAQNKHTAKADKLFDDLKYVAAIGEYLEVIEDGNGDDYVTARLADTYYNVFNTRKAEEYLAKVVATTEDAEYYFKYAQMLKANGKYDEANTWMDKFSAKMPNDARAIAHKNNPGMVANLLADTPKFKVNPVEGFNTEFSEFGPVLFKGQVYYASARSGKGRNYGWTKEPYLDIYVSDYDAATGGLTDESVLGSKVNTKFNEGTVSFSPDGTTMYFSGESLDRKAGLFGKKFKKDTEGKSTINIYSATKEGDEWGNVTTLPFNNENSNASGPAVSADGKRLYFSSDMEGTIGKADLWYVTINEDGSYGEPVNLGKKINTEGSEMFPYISSKNVMYFASNGHPGLGMMDIFASQMNGDDFGSVRNVGAPINSGNDDFSYTVDEDSQKGFFASNREGGSGSDDIYSFEQIVPICDVDLSVQIVDAKTNAILPNTSVVIYDENSNKVADKMSDENGFVRFKYECNQAFKVEANREMYSINSIDIAKTDEPDVMETLPLTPIIVEDRVVLNPIFFELDKHNITAQGAAELDKLVEVMNKYPVMIIQATSHTDSRGKDAYNMALSDRRAKSTAQYVISKGIDASRISGQGKGETELINKCSNGVKCTEEEHQANRRSEFIITNPDETFKKN</sequence>
<proteinExistence type="predicted"/>
<evidence type="ECO:0000313" key="7">
    <source>
        <dbReference type="EMBL" id="MFD0964554.1"/>
    </source>
</evidence>
<name>A0ABW3I3U7_9FLAO</name>
<dbReference type="InterPro" id="IPR011042">
    <property type="entry name" value="6-blade_b-propeller_TolB-like"/>
</dbReference>
<evidence type="ECO:0000256" key="3">
    <source>
        <dbReference type="ARBA" id="ARBA00023237"/>
    </source>
</evidence>
<evidence type="ECO:0000256" key="2">
    <source>
        <dbReference type="ARBA" id="ARBA00023136"/>
    </source>
</evidence>
<dbReference type="EMBL" id="JBHTJM010000009">
    <property type="protein sequence ID" value="MFD0964554.1"/>
    <property type="molecule type" value="Genomic_DNA"/>
</dbReference>
<protein>
    <submittedName>
        <fullName evidence="7">OmpA family protein</fullName>
    </submittedName>
</protein>
<dbReference type="PANTHER" id="PTHR30329:SF21">
    <property type="entry name" value="LIPOPROTEIN YIAD-RELATED"/>
    <property type="match status" value="1"/>
</dbReference>
<dbReference type="Gene3D" id="1.25.40.10">
    <property type="entry name" value="Tetratricopeptide repeat domain"/>
    <property type="match status" value="1"/>
</dbReference>
<dbReference type="InterPro" id="IPR050330">
    <property type="entry name" value="Bact_OuterMem_StrucFunc"/>
</dbReference>
<dbReference type="InterPro" id="IPR011990">
    <property type="entry name" value="TPR-like_helical_dom_sf"/>
</dbReference>
<gene>
    <name evidence="7" type="ORF">ACFQ1O_11120</name>
</gene>
<dbReference type="Gene3D" id="2.120.10.30">
    <property type="entry name" value="TolB, C-terminal domain"/>
    <property type="match status" value="1"/>
</dbReference>
<feature type="chain" id="PRO_5045536340" evidence="5">
    <location>
        <begin position="20"/>
        <end position="642"/>
    </location>
</feature>
<dbReference type="Pfam" id="PF07676">
    <property type="entry name" value="PD40"/>
    <property type="match status" value="3"/>
</dbReference>
<dbReference type="PRINTS" id="PR01021">
    <property type="entry name" value="OMPADOMAIN"/>
</dbReference>
<accession>A0ABW3I3U7</accession>
<feature type="domain" description="OmpA-like" evidence="6">
    <location>
        <begin position="514"/>
        <end position="636"/>
    </location>
</feature>
<organism evidence="7 8">
    <name type="scientific">Pseudofulvibacter geojedonensis</name>
    <dbReference type="NCBI Taxonomy" id="1123758"/>
    <lineage>
        <taxon>Bacteria</taxon>
        <taxon>Pseudomonadati</taxon>
        <taxon>Bacteroidota</taxon>
        <taxon>Flavobacteriia</taxon>
        <taxon>Flavobacteriales</taxon>
        <taxon>Flavobacteriaceae</taxon>
        <taxon>Pseudofulvibacter</taxon>
    </lineage>
</organism>
<comment type="subcellular location">
    <subcellularLocation>
        <location evidence="1">Cell outer membrane</location>
    </subcellularLocation>
</comment>
<dbReference type="Proteomes" id="UP001596997">
    <property type="component" value="Unassembled WGS sequence"/>
</dbReference>
<keyword evidence="2 4" id="KW-0472">Membrane</keyword>
<comment type="caution">
    <text evidence="7">The sequence shown here is derived from an EMBL/GenBank/DDBJ whole genome shotgun (WGS) entry which is preliminary data.</text>
</comment>
<evidence type="ECO:0000256" key="4">
    <source>
        <dbReference type="PROSITE-ProRule" id="PRU00473"/>
    </source>
</evidence>
<dbReference type="InterPro" id="IPR011659">
    <property type="entry name" value="WD40"/>
</dbReference>
<feature type="signal peptide" evidence="5">
    <location>
        <begin position="1"/>
        <end position="19"/>
    </location>
</feature>
<keyword evidence="5" id="KW-0732">Signal</keyword>
<dbReference type="InterPro" id="IPR006665">
    <property type="entry name" value="OmpA-like"/>
</dbReference>
<dbReference type="SUPFAM" id="SSF103088">
    <property type="entry name" value="OmpA-like"/>
    <property type="match status" value="1"/>
</dbReference>
<dbReference type="SUPFAM" id="SSF82171">
    <property type="entry name" value="DPP6 N-terminal domain-like"/>
    <property type="match status" value="1"/>
</dbReference>
<dbReference type="InterPro" id="IPR036737">
    <property type="entry name" value="OmpA-like_sf"/>
</dbReference>
<evidence type="ECO:0000256" key="5">
    <source>
        <dbReference type="SAM" id="SignalP"/>
    </source>
</evidence>
<keyword evidence="8" id="KW-1185">Reference proteome</keyword>
<evidence type="ECO:0000259" key="6">
    <source>
        <dbReference type="PROSITE" id="PS51123"/>
    </source>
</evidence>
<dbReference type="PROSITE" id="PS51123">
    <property type="entry name" value="OMPA_2"/>
    <property type="match status" value="1"/>
</dbReference>
<dbReference type="Pfam" id="PF00691">
    <property type="entry name" value="OmpA"/>
    <property type="match status" value="1"/>
</dbReference>
<keyword evidence="3" id="KW-0998">Cell outer membrane</keyword>
<dbReference type="CDD" id="cd07185">
    <property type="entry name" value="OmpA_C-like"/>
    <property type="match status" value="1"/>
</dbReference>
<dbReference type="InterPro" id="IPR006664">
    <property type="entry name" value="OMP_bac"/>
</dbReference>
<evidence type="ECO:0000313" key="8">
    <source>
        <dbReference type="Proteomes" id="UP001596997"/>
    </source>
</evidence>
<dbReference type="SUPFAM" id="SSF48452">
    <property type="entry name" value="TPR-like"/>
    <property type="match status" value="1"/>
</dbReference>
<dbReference type="PANTHER" id="PTHR30329">
    <property type="entry name" value="STATOR ELEMENT OF FLAGELLAR MOTOR COMPLEX"/>
    <property type="match status" value="1"/>
</dbReference>
<dbReference type="RefSeq" id="WP_377716097.1">
    <property type="nucleotide sequence ID" value="NZ_JBHTJM010000009.1"/>
</dbReference>